<name>A0A1V9FNM3_9BACT</name>
<feature type="transmembrane region" description="Helical" evidence="1">
    <location>
        <begin position="36"/>
        <end position="62"/>
    </location>
</feature>
<keyword evidence="1" id="KW-1133">Transmembrane helix</keyword>
<keyword evidence="1" id="KW-0812">Transmembrane</keyword>
<gene>
    <name evidence="2" type="ORF">A3860_35445</name>
</gene>
<accession>A0A1V9FNM3</accession>
<evidence type="ECO:0000313" key="3">
    <source>
        <dbReference type="Proteomes" id="UP000192796"/>
    </source>
</evidence>
<evidence type="ECO:0000313" key="2">
    <source>
        <dbReference type="EMBL" id="OQP59940.1"/>
    </source>
</evidence>
<comment type="caution">
    <text evidence="2">The sequence shown here is derived from an EMBL/GenBank/DDBJ whole genome shotgun (WGS) entry which is preliminary data.</text>
</comment>
<dbReference type="Proteomes" id="UP000192796">
    <property type="component" value="Unassembled WGS sequence"/>
</dbReference>
<keyword evidence="3" id="KW-1185">Reference proteome</keyword>
<proteinExistence type="predicted"/>
<protein>
    <submittedName>
        <fullName evidence="2">Uncharacterized protein</fullName>
    </submittedName>
</protein>
<dbReference type="AlphaFoldDB" id="A0A1V9FNM3"/>
<sequence length="68" mass="7521">MHKYPHFVASYQVINDMKWTGACRVEEGVLGNEDGWLGVLVGLLIIGRLIANVLLCCFRLAVCLTGWG</sequence>
<dbReference type="EMBL" id="LVYD01000070">
    <property type="protein sequence ID" value="OQP59940.1"/>
    <property type="molecule type" value="Genomic_DNA"/>
</dbReference>
<evidence type="ECO:0000256" key="1">
    <source>
        <dbReference type="SAM" id="Phobius"/>
    </source>
</evidence>
<keyword evidence="1" id="KW-0472">Membrane</keyword>
<organism evidence="2 3">
    <name type="scientific">Niastella vici</name>
    <dbReference type="NCBI Taxonomy" id="1703345"/>
    <lineage>
        <taxon>Bacteria</taxon>
        <taxon>Pseudomonadati</taxon>
        <taxon>Bacteroidota</taxon>
        <taxon>Chitinophagia</taxon>
        <taxon>Chitinophagales</taxon>
        <taxon>Chitinophagaceae</taxon>
        <taxon>Niastella</taxon>
    </lineage>
</organism>
<reference evidence="2 3" key="1">
    <citation type="submission" date="2016-03" db="EMBL/GenBank/DDBJ databases">
        <title>Niastella vici sp. nov., isolated from farmland soil.</title>
        <authorList>
            <person name="Chen L."/>
            <person name="Wang D."/>
            <person name="Yang S."/>
            <person name="Wang G."/>
        </authorList>
    </citation>
    <scope>NUCLEOTIDE SEQUENCE [LARGE SCALE GENOMIC DNA]</scope>
    <source>
        <strain evidence="2 3">DJ57</strain>
    </source>
</reference>